<dbReference type="KEGG" id="rdi:CMV14_15135"/>
<dbReference type="Proteomes" id="UP000218934">
    <property type="component" value="Unassembled WGS sequence"/>
</dbReference>
<name>A0A2A4FU24_9SPHN</name>
<keyword evidence="3" id="KW-1185">Reference proteome</keyword>
<protein>
    <recommendedName>
        <fullName evidence="4">Erythromycin esterase</fullName>
    </recommendedName>
</protein>
<dbReference type="SUPFAM" id="SSF159501">
    <property type="entry name" value="EreA/ChaN-like"/>
    <property type="match status" value="1"/>
</dbReference>
<sequence length="416" mass="45464">MMRSMKRGSVLLAALMLAAPAIAADPARIDLPAVIAANSRPFAYDGGSALTGPGAVFLEGATAEAQFVLLGEDHYWRETPLFAAALYRMLHGRHGFRHLVVEQDRYAMEDVLAPERRGDAVEIGRYVGRYPGSFEFGSDQDIELLALAGRLDKGPMAICGVEQAVGVPRYLEELIRIAPKPAVRAELEALLALARKLDGEPTYSVNFLIAPGMTERLERLRAAYGARPGSRADEMLLGLVRSSEIFGYYRRAEAGEPVGLYNNTVRETWLKRLFLRCYHRMAAGGKLPRAMFKFGANHMFHGKNPTQAFPIGNLAHEFAIANGREGYGVMIVPLAAGKGYGDTPPELRVMLPAEPPTVPTVIDLRPLRPLQRQLRVGLKDLEAVAFREIVHGFDAIVLLPGEAPATMKLSGLKPIG</sequence>
<evidence type="ECO:0000313" key="3">
    <source>
        <dbReference type="Proteomes" id="UP000218934"/>
    </source>
</evidence>
<proteinExistence type="predicted"/>
<dbReference type="AlphaFoldDB" id="A0A2A4FU24"/>
<evidence type="ECO:0000256" key="1">
    <source>
        <dbReference type="SAM" id="SignalP"/>
    </source>
</evidence>
<evidence type="ECO:0000313" key="2">
    <source>
        <dbReference type="EMBL" id="PCE41913.1"/>
    </source>
</evidence>
<evidence type="ECO:0008006" key="4">
    <source>
        <dbReference type="Google" id="ProtNLM"/>
    </source>
</evidence>
<gene>
    <name evidence="2" type="ORF">COO09_12890</name>
</gene>
<dbReference type="EMBL" id="NWUF01000011">
    <property type="protein sequence ID" value="PCE41913.1"/>
    <property type="molecule type" value="Genomic_DNA"/>
</dbReference>
<accession>A0A2A4FU24</accession>
<comment type="caution">
    <text evidence="2">The sequence shown here is derived from an EMBL/GenBank/DDBJ whole genome shotgun (WGS) entry which is preliminary data.</text>
</comment>
<reference evidence="2 3" key="1">
    <citation type="submission" date="2017-09" db="EMBL/GenBank/DDBJ databases">
        <title>The Catabolism of 3,6-Dichlorosalicylic acid is Initiated by the Cytochrome P450 Monooxygenase DsmABC in Rhizorhabdus dicambivorans Ndbn-20.</title>
        <authorList>
            <person name="Na L."/>
        </authorList>
    </citation>
    <scope>NUCLEOTIDE SEQUENCE [LARGE SCALE GENOMIC DNA]</scope>
    <source>
        <strain evidence="2 3">Ndbn-20m</strain>
    </source>
</reference>
<keyword evidence="1" id="KW-0732">Signal</keyword>
<feature type="chain" id="PRO_5012472294" description="Erythromycin esterase" evidence="1">
    <location>
        <begin position="24"/>
        <end position="416"/>
    </location>
</feature>
<feature type="signal peptide" evidence="1">
    <location>
        <begin position="1"/>
        <end position="23"/>
    </location>
</feature>
<organism evidence="2 3">
    <name type="scientific">Rhizorhabdus dicambivorans</name>
    <dbReference type="NCBI Taxonomy" id="1850238"/>
    <lineage>
        <taxon>Bacteria</taxon>
        <taxon>Pseudomonadati</taxon>
        <taxon>Pseudomonadota</taxon>
        <taxon>Alphaproteobacteria</taxon>
        <taxon>Sphingomonadales</taxon>
        <taxon>Sphingomonadaceae</taxon>
        <taxon>Rhizorhabdus</taxon>
    </lineage>
</organism>